<dbReference type="Proteomes" id="UP000094043">
    <property type="component" value="Chromosome 1"/>
</dbReference>
<feature type="region of interest" description="Disordered" evidence="6">
    <location>
        <begin position="161"/>
        <end position="194"/>
    </location>
</feature>
<dbReference type="PROSITE" id="PS50048">
    <property type="entry name" value="ZN2_CY6_FUNGAL_2"/>
    <property type="match status" value="1"/>
</dbReference>
<evidence type="ECO:0000256" key="5">
    <source>
        <dbReference type="ARBA" id="ARBA00023242"/>
    </source>
</evidence>
<evidence type="ECO:0000259" key="7">
    <source>
        <dbReference type="PROSITE" id="PS50048"/>
    </source>
</evidence>
<dbReference type="EMBL" id="CP143784">
    <property type="protein sequence ID" value="WVN85426.1"/>
    <property type="molecule type" value="Genomic_DNA"/>
</dbReference>
<reference evidence="8" key="2">
    <citation type="journal article" date="2022" name="Elife">
        <title>Obligate sexual reproduction of a homothallic fungus closely related to the Cryptococcus pathogenic species complex.</title>
        <authorList>
            <person name="Passer A.R."/>
            <person name="Clancey S.A."/>
            <person name="Shea T."/>
            <person name="David-Palma M."/>
            <person name="Averette A.F."/>
            <person name="Boekhout T."/>
            <person name="Porcel B.M."/>
            <person name="Nowrousian M."/>
            <person name="Cuomo C.A."/>
            <person name="Sun S."/>
            <person name="Heitman J."/>
            <person name="Coelho M.A."/>
        </authorList>
    </citation>
    <scope>NUCLEOTIDE SEQUENCE</scope>
    <source>
        <strain evidence="8">CBS 7841</strain>
    </source>
</reference>
<name>A0AAJ8LZ57_9TREE</name>
<accession>A0AAJ8LZ57</accession>
<proteinExistence type="predicted"/>
<feature type="domain" description="Zn(2)-C6 fungal-type" evidence="7">
    <location>
        <begin position="239"/>
        <end position="269"/>
    </location>
</feature>
<evidence type="ECO:0000256" key="6">
    <source>
        <dbReference type="SAM" id="MobiDB-lite"/>
    </source>
</evidence>
<dbReference type="Pfam" id="PF00172">
    <property type="entry name" value="Zn_clus"/>
    <property type="match status" value="1"/>
</dbReference>
<dbReference type="PANTHER" id="PTHR47338">
    <property type="entry name" value="ZN(II)2CYS6 TRANSCRIPTION FACTOR (EUROFUNG)-RELATED"/>
    <property type="match status" value="1"/>
</dbReference>
<dbReference type="InterPro" id="IPR050815">
    <property type="entry name" value="TF_fung"/>
</dbReference>
<dbReference type="GO" id="GO:0005634">
    <property type="term" value="C:nucleus"/>
    <property type="evidence" value="ECO:0007669"/>
    <property type="project" value="UniProtKB-SubCell"/>
</dbReference>
<dbReference type="GO" id="GO:0008270">
    <property type="term" value="F:zinc ion binding"/>
    <property type="evidence" value="ECO:0007669"/>
    <property type="project" value="InterPro"/>
</dbReference>
<keyword evidence="4" id="KW-0804">Transcription</keyword>
<evidence type="ECO:0000256" key="2">
    <source>
        <dbReference type="ARBA" id="ARBA00022723"/>
    </source>
</evidence>
<keyword evidence="9" id="KW-1185">Reference proteome</keyword>
<feature type="region of interest" description="Disordered" evidence="6">
    <location>
        <begin position="292"/>
        <end position="344"/>
    </location>
</feature>
<feature type="compositionally biased region" description="Low complexity" evidence="6">
    <location>
        <begin position="333"/>
        <end position="344"/>
    </location>
</feature>
<dbReference type="GeneID" id="91084788"/>
<evidence type="ECO:0000313" key="9">
    <source>
        <dbReference type="Proteomes" id="UP000094043"/>
    </source>
</evidence>
<dbReference type="InterPro" id="IPR036864">
    <property type="entry name" value="Zn2-C6_fun-type_DNA-bd_sf"/>
</dbReference>
<dbReference type="SUPFAM" id="SSF57701">
    <property type="entry name" value="Zn2/Cys6 DNA-binding domain"/>
    <property type="match status" value="1"/>
</dbReference>
<reference evidence="8" key="3">
    <citation type="submission" date="2024-01" db="EMBL/GenBank/DDBJ databases">
        <authorList>
            <person name="Coelho M.A."/>
            <person name="David-Palma M."/>
            <person name="Shea T."/>
            <person name="Sun S."/>
            <person name="Cuomo C.A."/>
            <person name="Heitman J."/>
        </authorList>
    </citation>
    <scope>NUCLEOTIDE SEQUENCE</scope>
    <source>
        <strain evidence="8">CBS 7841</strain>
    </source>
</reference>
<keyword evidence="3" id="KW-0805">Transcription regulation</keyword>
<dbReference type="PROSITE" id="PS00463">
    <property type="entry name" value="ZN2_CY6_FUNGAL_1"/>
    <property type="match status" value="1"/>
</dbReference>
<dbReference type="GO" id="GO:0000981">
    <property type="term" value="F:DNA-binding transcription factor activity, RNA polymerase II-specific"/>
    <property type="evidence" value="ECO:0007669"/>
    <property type="project" value="InterPro"/>
</dbReference>
<evidence type="ECO:0000256" key="4">
    <source>
        <dbReference type="ARBA" id="ARBA00023163"/>
    </source>
</evidence>
<dbReference type="InterPro" id="IPR001138">
    <property type="entry name" value="Zn2Cys6_DnaBD"/>
</dbReference>
<dbReference type="Gene3D" id="4.10.240.10">
    <property type="entry name" value="Zn(2)-C6 fungal-type DNA-binding domain"/>
    <property type="match status" value="1"/>
</dbReference>
<feature type="compositionally biased region" description="Low complexity" evidence="6">
    <location>
        <begin position="294"/>
        <end position="307"/>
    </location>
</feature>
<dbReference type="KEGG" id="cdep:91084788"/>
<dbReference type="PANTHER" id="PTHR47338:SF29">
    <property type="entry name" value="ZN(2)-C6 FUNGAL-TYPE DOMAIN-CONTAINING PROTEIN"/>
    <property type="match status" value="1"/>
</dbReference>
<evidence type="ECO:0000256" key="3">
    <source>
        <dbReference type="ARBA" id="ARBA00023015"/>
    </source>
</evidence>
<sequence>MRTTEPKWFLPGYWPDAWRQPLHQELKTAHPGIGLDHQPRSTAAPPCLPLTTPPYHSYLLLLPPTPTPPASENIHRKIHLVETQAINIIEEDIYIIRHETSISRILGSFGNRQNCIVTLQNHPDKQGQGHEGPLPKESVETTMDSLETYGYGRDVWEGQPIASFVGPEGTQSDPPSSQQELAAPQGGLSFPLPLHHGNLESLPYGDAGETTNAVDIPDEFQLKQSPRKKPRITLARGHACVGCRQRKLKCQEGVRPCSNCAKAGVDCRDEELPKKKPKNVVLEERIGQTAARPSFSGSSFSGYSASSTPPESINQDMFGEGASSSGLFTPYQRRSSSRSSSAMSSVRQIDILPNSQLEQALIHFILPYTPHLLIPVHPQRFLSHLSLRPGDSSRPHPALLYVMFSQAVHHLEASTPAPNPPEPPFVFPPSTSPSFSVPEVNTGYILGQLRGTSSVLLEKARVELDRGIRQVDRPFDLVRAAIGIARVLYSEGRFVEGWLTPVANLLVACGLDRISEDCIQRVTELSSNSDVYQPFASAFRNHQGSTFDQTTGQPQLETRPVIIPPARDEIEEAERVMTYWAARRRL</sequence>
<gene>
    <name evidence="8" type="ORF">L203_100572</name>
</gene>
<keyword evidence="5" id="KW-0539">Nucleus</keyword>
<reference evidence="8" key="1">
    <citation type="submission" date="2016-06" db="EMBL/GenBank/DDBJ databases">
        <authorList>
            <person name="Cuomo C."/>
            <person name="Litvintseva A."/>
            <person name="Heitman J."/>
            <person name="Chen Y."/>
            <person name="Sun S."/>
            <person name="Springer D."/>
            <person name="Dromer F."/>
            <person name="Young S."/>
            <person name="Zeng Q."/>
            <person name="Chapman S."/>
            <person name="Gujja S."/>
            <person name="Saif S."/>
            <person name="Birren B."/>
        </authorList>
    </citation>
    <scope>NUCLEOTIDE SEQUENCE</scope>
    <source>
        <strain evidence="8">CBS 7841</strain>
    </source>
</reference>
<dbReference type="AlphaFoldDB" id="A0AAJ8LZ57"/>
<organism evidence="8 9">
    <name type="scientific">Cryptococcus depauperatus CBS 7841</name>
    <dbReference type="NCBI Taxonomy" id="1295531"/>
    <lineage>
        <taxon>Eukaryota</taxon>
        <taxon>Fungi</taxon>
        <taxon>Dikarya</taxon>
        <taxon>Basidiomycota</taxon>
        <taxon>Agaricomycotina</taxon>
        <taxon>Tremellomycetes</taxon>
        <taxon>Tremellales</taxon>
        <taxon>Cryptococcaceae</taxon>
        <taxon>Cryptococcus</taxon>
    </lineage>
</organism>
<comment type="subcellular location">
    <subcellularLocation>
        <location evidence="1">Nucleus</location>
    </subcellularLocation>
</comment>
<feature type="compositionally biased region" description="Polar residues" evidence="6">
    <location>
        <begin position="169"/>
        <end position="180"/>
    </location>
</feature>
<dbReference type="CDD" id="cd00067">
    <property type="entry name" value="GAL4"/>
    <property type="match status" value="1"/>
</dbReference>
<dbReference type="RefSeq" id="XP_066066127.1">
    <property type="nucleotide sequence ID" value="XM_066210030.1"/>
</dbReference>
<dbReference type="SMART" id="SM00066">
    <property type="entry name" value="GAL4"/>
    <property type="match status" value="1"/>
</dbReference>
<evidence type="ECO:0000313" key="8">
    <source>
        <dbReference type="EMBL" id="WVN85426.1"/>
    </source>
</evidence>
<keyword evidence="2" id="KW-0479">Metal-binding</keyword>
<evidence type="ECO:0000256" key="1">
    <source>
        <dbReference type="ARBA" id="ARBA00004123"/>
    </source>
</evidence>
<protein>
    <recommendedName>
        <fullName evidence="7">Zn(2)-C6 fungal-type domain-containing protein</fullName>
    </recommendedName>
</protein>